<keyword evidence="2" id="KW-1185">Reference proteome</keyword>
<dbReference type="HOGENOM" id="CLU_2359927_0_0_1"/>
<gene>
    <name evidence="1" type="ORF">GLAREA_03273</name>
</gene>
<name>S3DLD0_GLAL2</name>
<evidence type="ECO:0000313" key="2">
    <source>
        <dbReference type="Proteomes" id="UP000016922"/>
    </source>
</evidence>
<dbReference type="GeneID" id="19462328"/>
<dbReference type="EMBL" id="KE145370">
    <property type="protein sequence ID" value="EPE27358.1"/>
    <property type="molecule type" value="Genomic_DNA"/>
</dbReference>
<dbReference type="Proteomes" id="UP000016922">
    <property type="component" value="Unassembled WGS sequence"/>
</dbReference>
<proteinExistence type="predicted"/>
<organism evidence="1 2">
    <name type="scientific">Glarea lozoyensis (strain ATCC 20868 / MF5171)</name>
    <dbReference type="NCBI Taxonomy" id="1116229"/>
    <lineage>
        <taxon>Eukaryota</taxon>
        <taxon>Fungi</taxon>
        <taxon>Dikarya</taxon>
        <taxon>Ascomycota</taxon>
        <taxon>Pezizomycotina</taxon>
        <taxon>Leotiomycetes</taxon>
        <taxon>Helotiales</taxon>
        <taxon>Helotiaceae</taxon>
        <taxon>Glarea</taxon>
    </lineage>
</organism>
<sequence length="96" mass="10910">MTRDIGWRRLDRVEGLKENLKWKDPQEAYIAVEILSEVAWSIEWSPPGGPLVLRRKSISAPVEFQLKLSGRKKAEALVFVGSICVVQCRSQDSSLR</sequence>
<evidence type="ECO:0000313" key="1">
    <source>
        <dbReference type="EMBL" id="EPE27358.1"/>
    </source>
</evidence>
<protein>
    <submittedName>
        <fullName evidence="1">Uncharacterized protein</fullName>
    </submittedName>
</protein>
<dbReference type="RefSeq" id="XP_008086548.1">
    <property type="nucleotide sequence ID" value="XM_008088357.1"/>
</dbReference>
<accession>S3DLD0</accession>
<reference evidence="1 2" key="1">
    <citation type="journal article" date="2013" name="BMC Genomics">
        <title>Genomics-driven discovery of the pneumocandin biosynthetic gene cluster in the fungus Glarea lozoyensis.</title>
        <authorList>
            <person name="Chen L."/>
            <person name="Yue Q."/>
            <person name="Zhang X."/>
            <person name="Xiang M."/>
            <person name="Wang C."/>
            <person name="Li S."/>
            <person name="Che Y."/>
            <person name="Ortiz-Lopez F.J."/>
            <person name="Bills G.F."/>
            <person name="Liu X."/>
            <person name="An Z."/>
        </authorList>
    </citation>
    <scope>NUCLEOTIDE SEQUENCE [LARGE SCALE GENOMIC DNA]</scope>
    <source>
        <strain evidence="2">ATCC 20868 / MF5171</strain>
    </source>
</reference>
<dbReference type="AlphaFoldDB" id="S3DLD0"/>
<dbReference type="KEGG" id="glz:GLAREA_03273"/>